<feature type="region of interest" description="Disordered" evidence="5">
    <location>
        <begin position="1"/>
        <end position="21"/>
    </location>
</feature>
<dbReference type="WBParaSite" id="ACRNAN_scaffold7746.g24694.t1">
    <property type="protein sequence ID" value="ACRNAN_scaffold7746.g24694.t1"/>
    <property type="gene ID" value="ACRNAN_scaffold7746.g24694"/>
</dbReference>
<dbReference type="CDD" id="cd17326">
    <property type="entry name" value="MFS_MFSD8"/>
    <property type="match status" value="1"/>
</dbReference>
<evidence type="ECO:0000256" key="6">
    <source>
        <dbReference type="SAM" id="Phobius"/>
    </source>
</evidence>
<feature type="transmembrane region" description="Helical" evidence="6">
    <location>
        <begin position="160"/>
        <end position="182"/>
    </location>
</feature>
<keyword evidence="3 6" id="KW-1133">Transmembrane helix</keyword>
<feature type="transmembrane region" description="Helical" evidence="6">
    <location>
        <begin position="29"/>
        <end position="51"/>
    </location>
</feature>
<accession>A0A914EET3</accession>
<evidence type="ECO:0000256" key="5">
    <source>
        <dbReference type="SAM" id="MobiDB-lite"/>
    </source>
</evidence>
<dbReference type="InterPro" id="IPR051068">
    <property type="entry name" value="MFS_Domain-Containing_Protein"/>
</dbReference>
<dbReference type="GO" id="GO:0022857">
    <property type="term" value="F:transmembrane transporter activity"/>
    <property type="evidence" value="ECO:0007669"/>
    <property type="project" value="InterPro"/>
</dbReference>
<keyword evidence="4 6" id="KW-0472">Membrane</keyword>
<feature type="transmembrane region" description="Helical" evidence="6">
    <location>
        <begin position="63"/>
        <end position="87"/>
    </location>
</feature>
<feature type="transmembrane region" description="Helical" evidence="6">
    <location>
        <begin position="255"/>
        <end position="280"/>
    </location>
</feature>
<dbReference type="Proteomes" id="UP000887540">
    <property type="component" value="Unplaced"/>
</dbReference>
<dbReference type="Pfam" id="PF07690">
    <property type="entry name" value="MFS_1"/>
    <property type="match status" value="1"/>
</dbReference>
<keyword evidence="2 6" id="KW-0812">Transmembrane</keyword>
<reference evidence="8" key="1">
    <citation type="submission" date="2022-11" db="UniProtKB">
        <authorList>
            <consortium name="WormBaseParasite"/>
        </authorList>
    </citation>
    <scope>IDENTIFICATION</scope>
</reference>
<evidence type="ECO:0000313" key="8">
    <source>
        <dbReference type="WBParaSite" id="ACRNAN_scaffold7746.g24694.t1"/>
    </source>
</evidence>
<dbReference type="GO" id="GO:0005765">
    <property type="term" value="C:lysosomal membrane"/>
    <property type="evidence" value="ECO:0007669"/>
    <property type="project" value="TreeGrafter"/>
</dbReference>
<sequence>MPLVKNGKDLNNNNNREEPCEPKTDWKSLYMLTAFCFFDGIQYSMFIVSLWPYLNTIDPGAGAAFFGIITAGFSFGQAFGSPILGFWMNRVKSIRQPMTAGLVIQILSNAIYGCMENFSQKDRKYIMLASRILVGLGSGNVAVMRAYAANASTVKDRAKAITMIATSWVCGITVGPGIQVAYSPIGYPGYKFLKFFHFDMYTAPAFLASLTDLLCLILLWTMLQEDYVGLASGQKKEDPLFALPKPKLTPMFVCIFTRFTLMFTVTNMESIGSMFTMAMYEWSNEEAVKYNGFIQLAQAGVSLAANLVFTFKLADFISNGHERKSAILGLFIGLTYHLVTYAWPFLPDKLSSKIEYTSSNSSTEIVGCYTSKFKWCSYTHQVPLWLYVAATMSILGLSFPVTFVPINTDKSF</sequence>
<comment type="subcellular location">
    <subcellularLocation>
        <location evidence="1">Membrane</location>
        <topology evidence="1">Multi-pass membrane protein</topology>
    </subcellularLocation>
</comment>
<feature type="transmembrane region" description="Helical" evidence="6">
    <location>
        <begin position="326"/>
        <end position="346"/>
    </location>
</feature>
<dbReference type="InterPro" id="IPR011701">
    <property type="entry name" value="MFS"/>
</dbReference>
<keyword evidence="7" id="KW-1185">Reference proteome</keyword>
<evidence type="ECO:0000256" key="1">
    <source>
        <dbReference type="ARBA" id="ARBA00004141"/>
    </source>
</evidence>
<dbReference type="AlphaFoldDB" id="A0A914EET3"/>
<protein>
    <submittedName>
        <fullName evidence="8">Major facilitator superfamily (MFS) profile domain-containing protein</fullName>
    </submittedName>
</protein>
<proteinExistence type="predicted"/>
<dbReference type="PANTHER" id="PTHR23510:SF22">
    <property type="entry name" value="MAJOR FACILITATOR SUPERFAMILY (MFS) PROFILE DOMAIN-CONTAINING PROTEIN"/>
    <property type="match status" value="1"/>
</dbReference>
<dbReference type="Gene3D" id="1.20.1250.20">
    <property type="entry name" value="MFS general substrate transporter like domains"/>
    <property type="match status" value="1"/>
</dbReference>
<evidence type="ECO:0000256" key="4">
    <source>
        <dbReference type="ARBA" id="ARBA00023136"/>
    </source>
</evidence>
<name>A0A914EET3_9BILA</name>
<feature type="transmembrane region" description="Helical" evidence="6">
    <location>
        <begin position="384"/>
        <end position="406"/>
    </location>
</feature>
<evidence type="ECO:0000313" key="7">
    <source>
        <dbReference type="Proteomes" id="UP000887540"/>
    </source>
</evidence>
<dbReference type="InterPro" id="IPR036259">
    <property type="entry name" value="MFS_trans_sf"/>
</dbReference>
<organism evidence="7 8">
    <name type="scientific">Acrobeloides nanus</name>
    <dbReference type="NCBI Taxonomy" id="290746"/>
    <lineage>
        <taxon>Eukaryota</taxon>
        <taxon>Metazoa</taxon>
        <taxon>Ecdysozoa</taxon>
        <taxon>Nematoda</taxon>
        <taxon>Chromadorea</taxon>
        <taxon>Rhabditida</taxon>
        <taxon>Tylenchina</taxon>
        <taxon>Cephalobomorpha</taxon>
        <taxon>Cephaloboidea</taxon>
        <taxon>Cephalobidae</taxon>
        <taxon>Acrobeloides</taxon>
    </lineage>
</organism>
<feature type="transmembrane region" description="Helical" evidence="6">
    <location>
        <begin position="292"/>
        <end position="314"/>
    </location>
</feature>
<evidence type="ECO:0000256" key="2">
    <source>
        <dbReference type="ARBA" id="ARBA00022692"/>
    </source>
</evidence>
<evidence type="ECO:0000256" key="3">
    <source>
        <dbReference type="ARBA" id="ARBA00022989"/>
    </source>
</evidence>
<dbReference type="SUPFAM" id="SSF103473">
    <property type="entry name" value="MFS general substrate transporter"/>
    <property type="match status" value="1"/>
</dbReference>
<dbReference type="PANTHER" id="PTHR23510">
    <property type="entry name" value="INNER MEMBRANE TRANSPORT PROTEIN YAJR"/>
    <property type="match status" value="1"/>
</dbReference>
<feature type="transmembrane region" description="Helical" evidence="6">
    <location>
        <begin position="202"/>
        <end position="223"/>
    </location>
</feature>